<name>A0A0A9HQ09_ARUDO</name>
<proteinExistence type="predicted"/>
<accession>A0A0A9HQ09</accession>
<sequence length="54" mass="5988">MKIPHLTEPMDVDVVNDDIRVATVAVHGADEGIRTLDVGIIAESLEERREGMWS</sequence>
<dbReference type="AlphaFoldDB" id="A0A0A9HQ09"/>
<evidence type="ECO:0000313" key="1">
    <source>
        <dbReference type="EMBL" id="JAE39200.1"/>
    </source>
</evidence>
<reference evidence="1" key="1">
    <citation type="submission" date="2014-09" db="EMBL/GenBank/DDBJ databases">
        <authorList>
            <person name="Magalhaes I.L.F."/>
            <person name="Oliveira U."/>
            <person name="Santos F.R."/>
            <person name="Vidigal T.H.D.A."/>
            <person name="Brescovit A.D."/>
            <person name="Santos A.J."/>
        </authorList>
    </citation>
    <scope>NUCLEOTIDE SEQUENCE</scope>
    <source>
        <tissue evidence="1">Shoot tissue taken approximately 20 cm above the soil surface</tissue>
    </source>
</reference>
<organism evidence="1">
    <name type="scientific">Arundo donax</name>
    <name type="common">Giant reed</name>
    <name type="synonym">Donax arundinaceus</name>
    <dbReference type="NCBI Taxonomy" id="35708"/>
    <lineage>
        <taxon>Eukaryota</taxon>
        <taxon>Viridiplantae</taxon>
        <taxon>Streptophyta</taxon>
        <taxon>Embryophyta</taxon>
        <taxon>Tracheophyta</taxon>
        <taxon>Spermatophyta</taxon>
        <taxon>Magnoliopsida</taxon>
        <taxon>Liliopsida</taxon>
        <taxon>Poales</taxon>
        <taxon>Poaceae</taxon>
        <taxon>PACMAD clade</taxon>
        <taxon>Arundinoideae</taxon>
        <taxon>Arundineae</taxon>
        <taxon>Arundo</taxon>
    </lineage>
</organism>
<protein>
    <submittedName>
        <fullName evidence="1">Uncharacterized protein</fullName>
    </submittedName>
</protein>
<reference evidence="1" key="2">
    <citation type="journal article" date="2015" name="Data Brief">
        <title>Shoot transcriptome of the giant reed, Arundo donax.</title>
        <authorList>
            <person name="Barrero R.A."/>
            <person name="Guerrero F.D."/>
            <person name="Moolhuijzen P."/>
            <person name="Goolsby J.A."/>
            <person name="Tidwell J."/>
            <person name="Bellgard S.E."/>
            <person name="Bellgard M.I."/>
        </authorList>
    </citation>
    <scope>NUCLEOTIDE SEQUENCE</scope>
    <source>
        <tissue evidence="1">Shoot tissue taken approximately 20 cm above the soil surface</tissue>
    </source>
</reference>
<dbReference type="EMBL" id="GBRH01158696">
    <property type="protein sequence ID" value="JAE39200.1"/>
    <property type="molecule type" value="Transcribed_RNA"/>
</dbReference>